<feature type="domain" description="Polyphosphate kinase-2-related" evidence="1">
    <location>
        <begin position="5"/>
        <end position="78"/>
    </location>
</feature>
<dbReference type="AlphaFoldDB" id="A0A061RPK5"/>
<proteinExistence type="predicted"/>
<dbReference type="GO" id="GO:0016301">
    <property type="term" value="F:kinase activity"/>
    <property type="evidence" value="ECO:0007669"/>
    <property type="project" value="UniProtKB-KW"/>
</dbReference>
<dbReference type="EMBL" id="GBEZ01013501">
    <property type="protein sequence ID" value="JAC72486.1"/>
    <property type="molecule type" value="Transcribed_RNA"/>
</dbReference>
<keyword evidence="2" id="KW-0418">Kinase</keyword>
<dbReference type="Gene3D" id="3.40.50.300">
    <property type="entry name" value="P-loop containing nucleotide triphosphate hydrolases"/>
    <property type="match status" value="1"/>
</dbReference>
<dbReference type="InterPro" id="IPR027417">
    <property type="entry name" value="P-loop_NTPase"/>
</dbReference>
<dbReference type="Pfam" id="PF03976">
    <property type="entry name" value="PPK2"/>
    <property type="match status" value="1"/>
</dbReference>
<dbReference type="InterPro" id="IPR022488">
    <property type="entry name" value="PPK2-related"/>
</dbReference>
<name>A0A061RPK5_9CHLO</name>
<gene>
    <name evidence="2" type="primary">GMK</name>
    <name evidence="2" type="ORF">TSPGSL018_31212</name>
</gene>
<dbReference type="SUPFAM" id="SSF52540">
    <property type="entry name" value="P-loop containing nucleoside triphosphate hydrolases"/>
    <property type="match status" value="1"/>
</dbReference>
<evidence type="ECO:0000259" key="1">
    <source>
        <dbReference type="Pfam" id="PF03976"/>
    </source>
</evidence>
<sequence>MSVSASAEHQLQALESEFGKFSTAPQHKEAPVVVVISGPSGVGKDAAIRRLQESRDDFHFVVTATSVARKERERLTAWTTFSWTRQPLRNG</sequence>
<organism evidence="2">
    <name type="scientific">Tetraselmis sp. GSL018</name>
    <dbReference type="NCBI Taxonomy" id="582737"/>
    <lineage>
        <taxon>Eukaryota</taxon>
        <taxon>Viridiplantae</taxon>
        <taxon>Chlorophyta</taxon>
        <taxon>core chlorophytes</taxon>
        <taxon>Chlorodendrophyceae</taxon>
        <taxon>Chlorodendrales</taxon>
        <taxon>Chlorodendraceae</taxon>
        <taxon>Tetraselmis</taxon>
    </lineage>
</organism>
<accession>A0A061RPK5</accession>
<keyword evidence="2" id="KW-0808">Transferase</keyword>
<evidence type="ECO:0000313" key="2">
    <source>
        <dbReference type="EMBL" id="JAC72486.1"/>
    </source>
</evidence>
<protein>
    <submittedName>
        <fullName evidence="2">Guanylate kinase</fullName>
    </submittedName>
</protein>
<reference evidence="2" key="1">
    <citation type="submission" date="2014-05" db="EMBL/GenBank/DDBJ databases">
        <title>The transcriptome of the halophilic microalga Tetraselmis sp. GSL018 isolated from the Great Salt Lake, Utah.</title>
        <authorList>
            <person name="Jinkerson R.E."/>
            <person name="D'Adamo S."/>
            <person name="Posewitz M.C."/>
        </authorList>
    </citation>
    <scope>NUCLEOTIDE SEQUENCE</scope>
    <source>
        <strain evidence="2">GSL018</strain>
    </source>
</reference>